<accession>U5SCK7</accession>
<dbReference type="KEGG" id="caw:Q783_12085"/>
<feature type="transmembrane region" description="Helical" evidence="1">
    <location>
        <begin position="6"/>
        <end position="25"/>
    </location>
</feature>
<reference evidence="2 3" key="1">
    <citation type="journal article" date="2013" name="Genome Announc.">
        <title>Complete Genome Sequence of Carnobacterium gilichinskyi Strain WN1359T (DSM 27470T).</title>
        <authorList>
            <person name="Leonard M.T."/>
            <person name="Panayotova N."/>
            <person name="Farmerie W.G."/>
            <person name="Triplett E.W."/>
            <person name="Nicholson W.L."/>
        </authorList>
    </citation>
    <scope>NUCLEOTIDE SEQUENCE [LARGE SCALE GENOMIC DNA]</scope>
    <source>
        <strain evidence="2 3">WN1359</strain>
        <plasmid evidence="3">Plasmid pWNCR64</plasmid>
    </source>
</reference>
<gene>
    <name evidence="2" type="ORF">Q783_12085</name>
</gene>
<sequence>MNVHYFWVIVAIMLSAAGAFFVVPFTKNTIGGEAKTSNVVEADRLAMEKEEEVVKGAGVIGHGKVAYYEASDQGDKSVFTVWFPWSLAGILFSITMTRMTRKIEEMEQIEWNSY</sequence>
<dbReference type="EMBL" id="CP006816">
    <property type="protein sequence ID" value="AGY83019.1"/>
    <property type="molecule type" value="Genomic_DNA"/>
</dbReference>
<name>U5SCK7_9LACT</name>
<keyword evidence="1" id="KW-0812">Transmembrane</keyword>
<organism evidence="2 3">
    <name type="scientific">Carnobacterium inhibens subsp. gilichinskyi</name>
    <dbReference type="NCBI Taxonomy" id="1266845"/>
    <lineage>
        <taxon>Bacteria</taxon>
        <taxon>Bacillati</taxon>
        <taxon>Bacillota</taxon>
        <taxon>Bacilli</taxon>
        <taxon>Lactobacillales</taxon>
        <taxon>Carnobacteriaceae</taxon>
        <taxon>Carnobacterium</taxon>
    </lineage>
</organism>
<evidence type="ECO:0000313" key="2">
    <source>
        <dbReference type="EMBL" id="AGY83019.1"/>
    </source>
</evidence>
<keyword evidence="1" id="KW-0472">Membrane</keyword>
<dbReference type="AlphaFoldDB" id="U5SCK7"/>
<dbReference type="Proteomes" id="UP000017469">
    <property type="component" value="Plasmid pWNCR64"/>
</dbReference>
<evidence type="ECO:0000313" key="3">
    <source>
        <dbReference type="Proteomes" id="UP000017469"/>
    </source>
</evidence>
<keyword evidence="2" id="KW-0614">Plasmid</keyword>
<dbReference type="PATRIC" id="fig|1266845.5.peg.2308"/>
<dbReference type="HOGENOM" id="CLU_2205931_0_0_9"/>
<proteinExistence type="predicted"/>
<keyword evidence="1" id="KW-1133">Transmembrane helix</keyword>
<protein>
    <submittedName>
        <fullName evidence="2">Uncharacterized protein</fullName>
    </submittedName>
</protein>
<geneLocation type="plasmid" evidence="2 3">
    <name>pWNCR64</name>
</geneLocation>
<evidence type="ECO:0000256" key="1">
    <source>
        <dbReference type="SAM" id="Phobius"/>
    </source>
</evidence>